<organism evidence="1 2">
    <name type="scientific">Mythimna loreyi</name>
    <dbReference type="NCBI Taxonomy" id="667449"/>
    <lineage>
        <taxon>Eukaryota</taxon>
        <taxon>Metazoa</taxon>
        <taxon>Ecdysozoa</taxon>
        <taxon>Arthropoda</taxon>
        <taxon>Hexapoda</taxon>
        <taxon>Insecta</taxon>
        <taxon>Pterygota</taxon>
        <taxon>Neoptera</taxon>
        <taxon>Endopterygota</taxon>
        <taxon>Lepidoptera</taxon>
        <taxon>Glossata</taxon>
        <taxon>Ditrysia</taxon>
        <taxon>Noctuoidea</taxon>
        <taxon>Noctuidae</taxon>
        <taxon>Noctuinae</taxon>
        <taxon>Hadenini</taxon>
        <taxon>Mythimna</taxon>
    </lineage>
</organism>
<name>A0ACC2R8X1_9NEOP</name>
<gene>
    <name evidence="1" type="ORF">PYW08_006938</name>
</gene>
<keyword evidence="2" id="KW-1185">Reference proteome</keyword>
<evidence type="ECO:0000313" key="1">
    <source>
        <dbReference type="EMBL" id="KAJ8736282.1"/>
    </source>
</evidence>
<sequence>MRAGCQKYHPRIRQLAWEHLGPGYGDSLVTMNRALQHIHGERPVPETDPHYEATALCGYMPIVVLLYMVGKFFERVTADRIVAQLSRDRPDLADSQIGFRRRYYTMDAMVCVRAL</sequence>
<proteinExistence type="predicted"/>
<dbReference type="Proteomes" id="UP001231649">
    <property type="component" value="Chromosome 2"/>
</dbReference>
<reference evidence="1" key="1">
    <citation type="submission" date="2023-03" db="EMBL/GenBank/DDBJ databases">
        <title>Chromosome-level genomes of two armyworms, Mythimna separata and Mythimna loreyi, provide insights into the biosynthesis and reception of sex pheromones.</title>
        <authorList>
            <person name="Zhao H."/>
        </authorList>
    </citation>
    <scope>NUCLEOTIDE SEQUENCE</scope>
    <source>
        <strain evidence="1">BeijingLab</strain>
    </source>
</reference>
<protein>
    <submittedName>
        <fullName evidence="1">Uncharacterized protein</fullName>
    </submittedName>
</protein>
<comment type="caution">
    <text evidence="1">The sequence shown here is derived from an EMBL/GenBank/DDBJ whole genome shotgun (WGS) entry which is preliminary data.</text>
</comment>
<accession>A0ACC2R8X1</accession>
<evidence type="ECO:0000313" key="2">
    <source>
        <dbReference type="Proteomes" id="UP001231649"/>
    </source>
</evidence>
<dbReference type="EMBL" id="CM056778">
    <property type="protein sequence ID" value="KAJ8736282.1"/>
    <property type="molecule type" value="Genomic_DNA"/>
</dbReference>